<evidence type="ECO:0000256" key="5">
    <source>
        <dbReference type="SAM" id="Phobius"/>
    </source>
</evidence>
<organism evidence="7 8">
    <name type="scientific">Candidatus Andeanibacterium colombiense</name>
    <dbReference type="NCBI Taxonomy" id="3121345"/>
    <lineage>
        <taxon>Bacteria</taxon>
        <taxon>Pseudomonadati</taxon>
        <taxon>Pseudomonadota</taxon>
        <taxon>Alphaproteobacteria</taxon>
        <taxon>Sphingomonadales</taxon>
        <taxon>Sphingomonadaceae</taxon>
        <taxon>Candidatus Andeanibacterium</taxon>
    </lineage>
</organism>
<reference evidence="7" key="1">
    <citation type="submission" date="2023-03" db="EMBL/GenBank/DDBJ databases">
        <title>Andean soil-derived lignocellulolytic bacterial consortium as a source of novel taxa and putative plastic-active enzymes.</title>
        <authorList>
            <person name="Diaz-Garcia L."/>
            <person name="Chuvochina M."/>
            <person name="Feuerriegel G."/>
            <person name="Bunk B."/>
            <person name="Sproer C."/>
            <person name="Streit W.R."/>
            <person name="Rodriguez L.M."/>
            <person name="Overmann J."/>
            <person name="Jimenez D.J."/>
        </authorList>
    </citation>
    <scope>NUCLEOTIDE SEQUENCE</scope>
    <source>
        <strain evidence="7">MAG 26</strain>
    </source>
</reference>
<evidence type="ECO:0000313" key="8">
    <source>
        <dbReference type="Proteomes" id="UP001218362"/>
    </source>
</evidence>
<dbReference type="PANTHER" id="PTHR23508:SF10">
    <property type="entry name" value="CARBOXYLIC ACID TRANSPORTER PROTEIN HOMOLOG"/>
    <property type="match status" value="1"/>
</dbReference>
<feature type="transmembrane region" description="Helical" evidence="5">
    <location>
        <begin position="107"/>
        <end position="127"/>
    </location>
</feature>
<comment type="subcellular location">
    <subcellularLocation>
        <location evidence="1">Membrane</location>
        <topology evidence="1">Multi-pass membrane protein</topology>
    </subcellularLocation>
</comment>
<keyword evidence="3 5" id="KW-1133">Transmembrane helix</keyword>
<dbReference type="Pfam" id="PF07690">
    <property type="entry name" value="MFS_1"/>
    <property type="match status" value="1"/>
</dbReference>
<dbReference type="PROSITE" id="PS00217">
    <property type="entry name" value="SUGAR_TRANSPORT_2"/>
    <property type="match status" value="1"/>
</dbReference>
<dbReference type="PANTHER" id="PTHR23508">
    <property type="entry name" value="CARBOXYLIC ACID TRANSPORTER PROTEIN HOMOLOG"/>
    <property type="match status" value="1"/>
</dbReference>
<feature type="transmembrane region" description="Helical" evidence="5">
    <location>
        <begin position="81"/>
        <end position="101"/>
    </location>
</feature>
<dbReference type="PROSITE" id="PS00216">
    <property type="entry name" value="SUGAR_TRANSPORT_1"/>
    <property type="match status" value="1"/>
</dbReference>
<feature type="transmembrane region" description="Helical" evidence="5">
    <location>
        <begin position="378"/>
        <end position="396"/>
    </location>
</feature>
<dbReference type="SUPFAM" id="SSF103473">
    <property type="entry name" value="MFS general substrate transporter"/>
    <property type="match status" value="1"/>
</dbReference>
<dbReference type="KEGG" id="acob:P0Y56_16160"/>
<evidence type="ECO:0000256" key="3">
    <source>
        <dbReference type="ARBA" id="ARBA00022989"/>
    </source>
</evidence>
<evidence type="ECO:0000256" key="4">
    <source>
        <dbReference type="ARBA" id="ARBA00023136"/>
    </source>
</evidence>
<feature type="domain" description="Major facilitator superfamily (MFS) profile" evidence="6">
    <location>
        <begin position="15"/>
        <end position="426"/>
    </location>
</feature>
<keyword evidence="4 5" id="KW-0472">Membrane</keyword>
<feature type="transmembrane region" description="Helical" evidence="5">
    <location>
        <begin position="47"/>
        <end position="69"/>
    </location>
</feature>
<feature type="transmembrane region" description="Helical" evidence="5">
    <location>
        <begin position="234"/>
        <end position="253"/>
    </location>
</feature>
<name>A0AAJ5X5S2_9SPHN</name>
<dbReference type="InterPro" id="IPR036259">
    <property type="entry name" value="MFS_trans_sf"/>
</dbReference>
<dbReference type="InterPro" id="IPR011701">
    <property type="entry name" value="MFS"/>
</dbReference>
<dbReference type="AlphaFoldDB" id="A0AAJ5X5S2"/>
<evidence type="ECO:0000259" key="6">
    <source>
        <dbReference type="PROSITE" id="PS50850"/>
    </source>
</evidence>
<dbReference type="GO" id="GO:0005886">
    <property type="term" value="C:plasma membrane"/>
    <property type="evidence" value="ECO:0007669"/>
    <property type="project" value="TreeGrafter"/>
</dbReference>
<evidence type="ECO:0000313" key="7">
    <source>
        <dbReference type="EMBL" id="WEK46520.1"/>
    </source>
</evidence>
<accession>A0AAJ5X5S2</accession>
<gene>
    <name evidence="7" type="ORF">P0Y56_16160</name>
</gene>
<dbReference type="PROSITE" id="PS50850">
    <property type="entry name" value="MFS"/>
    <property type="match status" value="1"/>
</dbReference>
<evidence type="ECO:0000256" key="2">
    <source>
        <dbReference type="ARBA" id="ARBA00022692"/>
    </source>
</evidence>
<dbReference type="InterPro" id="IPR020846">
    <property type="entry name" value="MFS_dom"/>
</dbReference>
<dbReference type="EMBL" id="CP119316">
    <property type="protein sequence ID" value="WEK46520.1"/>
    <property type="molecule type" value="Genomic_DNA"/>
</dbReference>
<feature type="transmembrane region" description="Helical" evidence="5">
    <location>
        <begin position="337"/>
        <end position="357"/>
    </location>
</feature>
<feature type="transmembrane region" description="Helical" evidence="5">
    <location>
        <begin position="12"/>
        <end position="41"/>
    </location>
</feature>
<protein>
    <submittedName>
        <fullName evidence="7">MFS transporter</fullName>
    </submittedName>
</protein>
<dbReference type="Proteomes" id="UP001218362">
    <property type="component" value="Chromosome"/>
</dbReference>
<dbReference type="InterPro" id="IPR005829">
    <property type="entry name" value="Sugar_transporter_CS"/>
</dbReference>
<dbReference type="Gene3D" id="1.20.1250.20">
    <property type="entry name" value="MFS general substrate transporter like domains"/>
    <property type="match status" value="1"/>
</dbReference>
<feature type="transmembrane region" description="Helical" evidence="5">
    <location>
        <begin position="402"/>
        <end position="421"/>
    </location>
</feature>
<keyword evidence="2 5" id="KW-0812">Transmembrane</keyword>
<sequence>MAGSMLAARPHPFWSILSILLMFVFSGVAVQILPVAAPAIIADWRVAATALAAPVSAVLVGSAIGTVAGGVISDIIGRRPLIAGSILLLGVFMGLTAFATAPMHISLTMLVAGLAMGFFFSPGMALVAELSPVSRRPLAISLTVASLPLGLTLCSLTAATMLPVLGWKMLFLTGAALAVPCFLLFVCFVPESPGFLATKPARAAERERIEALLSLPVAETPSIEHSQASLGKRFAQLFTAAPVTTACLFVLFLTTNMFGNMALSWIPTAISDLGFSLAFSSGSLASWTTVTVLFTPAAGWLMGRLGLNLVCAVALVISGVAMTLMGAYASVEIGQPAISGMMAMSGLGCAGFVTAVYTLAATSFPDRLRASGIGISDAIGRVGGVLGAYFGVQFMAAGGPNGFFYLLGSLMAVSLVFLFVLERANRSAHRKVAALA</sequence>
<evidence type="ECO:0000256" key="1">
    <source>
        <dbReference type="ARBA" id="ARBA00004141"/>
    </source>
</evidence>
<dbReference type="GO" id="GO:0046943">
    <property type="term" value="F:carboxylic acid transmembrane transporter activity"/>
    <property type="evidence" value="ECO:0007669"/>
    <property type="project" value="TreeGrafter"/>
</dbReference>
<proteinExistence type="predicted"/>
<feature type="transmembrane region" description="Helical" evidence="5">
    <location>
        <begin position="273"/>
        <end position="295"/>
    </location>
</feature>
<feature type="transmembrane region" description="Helical" evidence="5">
    <location>
        <begin position="139"/>
        <end position="163"/>
    </location>
</feature>
<feature type="transmembrane region" description="Helical" evidence="5">
    <location>
        <begin position="307"/>
        <end position="331"/>
    </location>
</feature>
<feature type="transmembrane region" description="Helical" evidence="5">
    <location>
        <begin position="169"/>
        <end position="189"/>
    </location>
</feature>